<dbReference type="HOGENOM" id="CLU_2654863_0_0_1"/>
<dbReference type="Proteomes" id="UP000054477">
    <property type="component" value="Unassembled WGS sequence"/>
</dbReference>
<evidence type="ECO:0000313" key="1">
    <source>
        <dbReference type="EMBL" id="KIJ97257.1"/>
    </source>
</evidence>
<name>A0A0C9XMD3_9AGAR</name>
<accession>A0A0C9XMD3</accession>
<organism evidence="1 2">
    <name type="scientific">Laccaria amethystina LaAM-08-1</name>
    <dbReference type="NCBI Taxonomy" id="1095629"/>
    <lineage>
        <taxon>Eukaryota</taxon>
        <taxon>Fungi</taxon>
        <taxon>Dikarya</taxon>
        <taxon>Basidiomycota</taxon>
        <taxon>Agaricomycotina</taxon>
        <taxon>Agaricomycetes</taxon>
        <taxon>Agaricomycetidae</taxon>
        <taxon>Agaricales</taxon>
        <taxon>Agaricineae</taxon>
        <taxon>Hydnangiaceae</taxon>
        <taxon>Laccaria</taxon>
    </lineage>
</organism>
<dbReference type="EMBL" id="KN838698">
    <property type="protein sequence ID" value="KIJ97257.1"/>
    <property type="molecule type" value="Genomic_DNA"/>
</dbReference>
<reference evidence="1 2" key="1">
    <citation type="submission" date="2014-04" db="EMBL/GenBank/DDBJ databases">
        <authorList>
            <consortium name="DOE Joint Genome Institute"/>
            <person name="Kuo A."/>
            <person name="Kohler A."/>
            <person name="Nagy L.G."/>
            <person name="Floudas D."/>
            <person name="Copeland A."/>
            <person name="Barry K.W."/>
            <person name="Cichocki N."/>
            <person name="Veneault-Fourrey C."/>
            <person name="LaButti K."/>
            <person name="Lindquist E.A."/>
            <person name="Lipzen A."/>
            <person name="Lundell T."/>
            <person name="Morin E."/>
            <person name="Murat C."/>
            <person name="Sun H."/>
            <person name="Tunlid A."/>
            <person name="Henrissat B."/>
            <person name="Grigoriev I.V."/>
            <person name="Hibbett D.S."/>
            <person name="Martin F."/>
            <person name="Nordberg H.P."/>
            <person name="Cantor M.N."/>
            <person name="Hua S.X."/>
        </authorList>
    </citation>
    <scope>NUCLEOTIDE SEQUENCE [LARGE SCALE GENOMIC DNA]</scope>
    <source>
        <strain evidence="1 2">LaAM-08-1</strain>
    </source>
</reference>
<dbReference type="AlphaFoldDB" id="A0A0C9XMD3"/>
<gene>
    <name evidence="1" type="ORF">K443DRAFT_255982</name>
</gene>
<proteinExistence type="predicted"/>
<sequence length="76" mass="8693">MLGWNYEWPIMHDAWWLGKKRSGGGGGAQSTNMQRVINASITRWPTRMRGSTPRNHKVPSARPDAHELVMEMQFKG</sequence>
<reference evidence="2" key="2">
    <citation type="submission" date="2015-01" db="EMBL/GenBank/DDBJ databases">
        <title>Evolutionary Origins and Diversification of the Mycorrhizal Mutualists.</title>
        <authorList>
            <consortium name="DOE Joint Genome Institute"/>
            <consortium name="Mycorrhizal Genomics Consortium"/>
            <person name="Kohler A."/>
            <person name="Kuo A."/>
            <person name="Nagy L.G."/>
            <person name="Floudas D."/>
            <person name="Copeland A."/>
            <person name="Barry K.W."/>
            <person name="Cichocki N."/>
            <person name="Veneault-Fourrey C."/>
            <person name="LaButti K."/>
            <person name="Lindquist E.A."/>
            <person name="Lipzen A."/>
            <person name="Lundell T."/>
            <person name="Morin E."/>
            <person name="Murat C."/>
            <person name="Riley R."/>
            <person name="Ohm R."/>
            <person name="Sun H."/>
            <person name="Tunlid A."/>
            <person name="Henrissat B."/>
            <person name="Grigoriev I.V."/>
            <person name="Hibbett D.S."/>
            <person name="Martin F."/>
        </authorList>
    </citation>
    <scope>NUCLEOTIDE SEQUENCE [LARGE SCALE GENOMIC DNA]</scope>
    <source>
        <strain evidence="2">LaAM-08-1</strain>
    </source>
</reference>
<keyword evidence="2" id="KW-1185">Reference proteome</keyword>
<evidence type="ECO:0000313" key="2">
    <source>
        <dbReference type="Proteomes" id="UP000054477"/>
    </source>
</evidence>
<protein>
    <submittedName>
        <fullName evidence="1">Uncharacterized protein</fullName>
    </submittedName>
</protein>